<dbReference type="SUPFAM" id="SSF74650">
    <property type="entry name" value="Galactose mutarotase-like"/>
    <property type="match status" value="1"/>
</dbReference>
<reference evidence="3" key="2">
    <citation type="submission" date="2023-04" db="EMBL/GenBank/DDBJ databases">
        <authorList>
            <person name="Bruccoleri R.E."/>
            <person name="Oakeley E.J."/>
            <person name="Faust A.-M."/>
            <person name="Dessus-Babus S."/>
            <person name="Altorfer M."/>
            <person name="Burckhardt D."/>
            <person name="Oertli M."/>
            <person name="Naumann U."/>
            <person name="Petersen F."/>
            <person name="Wong J."/>
        </authorList>
    </citation>
    <scope>NUCLEOTIDE SEQUENCE</scope>
    <source>
        <strain evidence="3">GSM-AAB239-AS_SAM_17_03QT</strain>
        <tissue evidence="3">Leaf</tissue>
    </source>
</reference>
<dbReference type="PANTHER" id="PTHR46959">
    <property type="entry name" value="SULFOQUINOVOSIDASE"/>
    <property type="match status" value="1"/>
</dbReference>
<evidence type="ECO:0000259" key="2">
    <source>
        <dbReference type="Pfam" id="PF13802"/>
    </source>
</evidence>
<feature type="domain" description="Glycoside hydrolase family 31 N-terminal" evidence="2">
    <location>
        <begin position="192"/>
        <end position="332"/>
    </location>
</feature>
<dbReference type="EMBL" id="JANAVB010040818">
    <property type="protein sequence ID" value="KAJ6797602.1"/>
    <property type="molecule type" value="Genomic_DNA"/>
</dbReference>
<organism evidence="3 4">
    <name type="scientific">Iris pallida</name>
    <name type="common">Sweet iris</name>
    <dbReference type="NCBI Taxonomy" id="29817"/>
    <lineage>
        <taxon>Eukaryota</taxon>
        <taxon>Viridiplantae</taxon>
        <taxon>Streptophyta</taxon>
        <taxon>Embryophyta</taxon>
        <taxon>Tracheophyta</taxon>
        <taxon>Spermatophyta</taxon>
        <taxon>Magnoliopsida</taxon>
        <taxon>Liliopsida</taxon>
        <taxon>Asparagales</taxon>
        <taxon>Iridaceae</taxon>
        <taxon>Iridoideae</taxon>
        <taxon>Irideae</taxon>
        <taxon>Iris</taxon>
    </lineage>
</organism>
<dbReference type="GO" id="GO:0003824">
    <property type="term" value="F:catalytic activity"/>
    <property type="evidence" value="ECO:0007669"/>
    <property type="project" value="InterPro"/>
</dbReference>
<evidence type="ECO:0000313" key="3">
    <source>
        <dbReference type="EMBL" id="KAJ6797602.1"/>
    </source>
</evidence>
<proteinExistence type="predicted"/>
<comment type="caution">
    <text evidence="3">The sequence shown here is derived from an EMBL/GenBank/DDBJ whole genome shotgun (WGS) entry which is preliminary data.</text>
</comment>
<accession>A0AAX6E0L2</accession>
<dbReference type="AlphaFoldDB" id="A0AAX6E0L2"/>
<name>A0AAX6E0L2_IRIPA</name>
<evidence type="ECO:0000313" key="4">
    <source>
        <dbReference type="Proteomes" id="UP001140949"/>
    </source>
</evidence>
<feature type="compositionally biased region" description="Basic residues" evidence="1">
    <location>
        <begin position="1"/>
        <end position="11"/>
    </location>
</feature>
<feature type="region of interest" description="Disordered" evidence="1">
    <location>
        <begin position="1"/>
        <end position="33"/>
    </location>
</feature>
<protein>
    <submittedName>
        <fullName evidence="3">Alpha-glucosidase YihQ</fullName>
    </submittedName>
</protein>
<evidence type="ECO:0000256" key="1">
    <source>
        <dbReference type="SAM" id="MobiDB-lite"/>
    </source>
</evidence>
<keyword evidence="4" id="KW-1185">Reference proteome</keyword>
<dbReference type="CDD" id="cd14752">
    <property type="entry name" value="GH31_N"/>
    <property type="match status" value="1"/>
</dbReference>
<dbReference type="Proteomes" id="UP001140949">
    <property type="component" value="Unassembled WGS sequence"/>
</dbReference>
<sequence>MKVTKKHHKHLNNPFPSPSSNPPHIHGTLSTGSSLLSSPRAFPVGSDFLLTWSPDGGGHLSISHSSAPERPIWRTLPGEPFLSAASARTEAEESRGSFVVADGELPSPLLCNHQSIDDITTTTYHDELGIDHTNKTDDFPAATVTISGWLSKNNRRHTAAAAAAKYWLVLDQKNTHQVGFHVRFGELIMSPPLKKKKKKNSSTLSRWNLVCRRWRRRRLTLSSSSSSQRRGLLLLPSSSSSEESIEEEDKKFRELNRVYLTYSSDKEERFYGFGEQFSHMEFKGRRVPILVQEQGIGRGDQPITFAANFVSYRSGGDWSTTYAPSPFYITSRMRSLYLEGHNYSVFDLTKPDRVQIQIHGNSAQGRILNGDSPATLIERYTENIGRPPVLPNWIISGAIVGMQGGTEAVRKVWDQLQDHDVPVSAFWLQARLGWPEEDDNRIATMVELGSGHDTLHWMATTCK</sequence>
<dbReference type="PANTHER" id="PTHR46959:SF2">
    <property type="entry name" value="SULFOQUINOVOSIDASE"/>
    <property type="match status" value="1"/>
</dbReference>
<dbReference type="GO" id="GO:0005975">
    <property type="term" value="P:carbohydrate metabolic process"/>
    <property type="evidence" value="ECO:0007669"/>
    <property type="project" value="InterPro"/>
</dbReference>
<dbReference type="InterPro" id="IPR025887">
    <property type="entry name" value="Glyco_hydro_31_N_dom"/>
</dbReference>
<dbReference type="Pfam" id="PF13802">
    <property type="entry name" value="Gal_mutarotas_2"/>
    <property type="match status" value="1"/>
</dbReference>
<dbReference type="Gene3D" id="3.20.20.80">
    <property type="entry name" value="Glycosidases"/>
    <property type="match status" value="1"/>
</dbReference>
<dbReference type="InterPro" id="IPR011013">
    <property type="entry name" value="Gal_mutarotase_sf_dom"/>
</dbReference>
<dbReference type="InterPro" id="IPR052990">
    <property type="entry name" value="Sulfoquinovosidase_GH31"/>
</dbReference>
<dbReference type="Gene3D" id="2.60.40.1760">
    <property type="entry name" value="glycosyl hydrolase (family 31)"/>
    <property type="match status" value="1"/>
</dbReference>
<reference evidence="3" key="1">
    <citation type="journal article" date="2023" name="GigaByte">
        <title>Genome assembly of the bearded iris, Iris pallida Lam.</title>
        <authorList>
            <person name="Bruccoleri R.E."/>
            <person name="Oakeley E.J."/>
            <person name="Faust A.M.E."/>
            <person name="Altorfer M."/>
            <person name="Dessus-Babus S."/>
            <person name="Burckhardt D."/>
            <person name="Oertli M."/>
            <person name="Naumann U."/>
            <person name="Petersen F."/>
            <person name="Wong J."/>
        </authorList>
    </citation>
    <scope>NUCLEOTIDE SEQUENCE</scope>
    <source>
        <strain evidence="3">GSM-AAB239-AS_SAM_17_03QT</strain>
    </source>
</reference>
<dbReference type="GO" id="GO:0030246">
    <property type="term" value="F:carbohydrate binding"/>
    <property type="evidence" value="ECO:0007669"/>
    <property type="project" value="InterPro"/>
</dbReference>
<gene>
    <name evidence="3" type="ORF">M6B38_218055</name>
</gene>